<name>A0A4R5W411_9BURK</name>
<evidence type="ECO:0000313" key="3">
    <source>
        <dbReference type="Proteomes" id="UP000294829"/>
    </source>
</evidence>
<evidence type="ECO:0000256" key="1">
    <source>
        <dbReference type="SAM" id="SignalP"/>
    </source>
</evidence>
<dbReference type="RefSeq" id="WP_133326817.1">
    <property type="nucleotide sequence ID" value="NZ_SMYL01000002.1"/>
</dbReference>
<sequence>MKTSLVALAIASLFSTSLVQAADVGLSADIGTLGAGLHLSTPIQPDLNVRVGFNAYNYTYSGSTSEVNYDFTLKLQSVGALLDWYPGSGSFHITGGFVHNGNKVTSVANANTSGTYTINGNTYSAANAGTIDGNITFRSGAPYLGIGWGNPVGKNSGWGFTSDLGVLAAGSPASTLTSTGCTAPAQICAQLSSDLAVENNNVESKVNRLKTYPVIQIGAYYHF</sequence>
<feature type="chain" id="PRO_5020831235" description="Histidine kinase" evidence="1">
    <location>
        <begin position="22"/>
        <end position="223"/>
    </location>
</feature>
<feature type="signal peptide" evidence="1">
    <location>
        <begin position="1"/>
        <end position="21"/>
    </location>
</feature>
<evidence type="ECO:0000313" key="2">
    <source>
        <dbReference type="EMBL" id="TDK67503.1"/>
    </source>
</evidence>
<dbReference type="AlphaFoldDB" id="A0A4R5W411"/>
<keyword evidence="3" id="KW-1185">Reference proteome</keyword>
<dbReference type="Gene3D" id="2.40.160.170">
    <property type="match status" value="1"/>
</dbReference>
<gene>
    <name evidence="2" type="ORF">E2I14_07060</name>
</gene>
<dbReference type="Proteomes" id="UP000294829">
    <property type="component" value="Unassembled WGS sequence"/>
</dbReference>
<organism evidence="2 3">
    <name type="scientific">Sapientia aquatica</name>
    <dbReference type="NCBI Taxonomy" id="1549640"/>
    <lineage>
        <taxon>Bacteria</taxon>
        <taxon>Pseudomonadati</taxon>
        <taxon>Pseudomonadota</taxon>
        <taxon>Betaproteobacteria</taxon>
        <taxon>Burkholderiales</taxon>
        <taxon>Oxalobacteraceae</taxon>
        <taxon>Sapientia</taxon>
    </lineage>
</organism>
<proteinExistence type="predicted"/>
<protein>
    <recommendedName>
        <fullName evidence="4">Histidine kinase</fullName>
    </recommendedName>
</protein>
<comment type="caution">
    <text evidence="2">The sequence shown here is derived from an EMBL/GenBank/DDBJ whole genome shotgun (WGS) entry which is preliminary data.</text>
</comment>
<evidence type="ECO:0008006" key="4">
    <source>
        <dbReference type="Google" id="ProtNLM"/>
    </source>
</evidence>
<dbReference type="EMBL" id="SMYL01000002">
    <property type="protein sequence ID" value="TDK67503.1"/>
    <property type="molecule type" value="Genomic_DNA"/>
</dbReference>
<reference evidence="2 3" key="1">
    <citation type="submission" date="2019-03" db="EMBL/GenBank/DDBJ databases">
        <title>Sapientia aquatica gen. nov., sp. nov., isolated from a crater lake.</title>
        <authorList>
            <person name="Felfoldi T."/>
            <person name="Szabo A."/>
            <person name="Toth E."/>
            <person name="Schumann P."/>
            <person name="Keki Z."/>
            <person name="Marialigeti K."/>
            <person name="Mathe I."/>
        </authorList>
    </citation>
    <scope>NUCLEOTIDE SEQUENCE [LARGE SCALE GENOMIC DNA]</scope>
    <source>
        <strain evidence="2 3">SA-152</strain>
    </source>
</reference>
<keyword evidence="1" id="KW-0732">Signal</keyword>
<dbReference type="OrthoDB" id="517121at2"/>
<accession>A0A4R5W411</accession>